<protein>
    <recommendedName>
        <fullName evidence="10">SET domain-containing protein-lysine N-methyltransferase</fullName>
    </recommendedName>
</protein>
<proteinExistence type="predicted"/>
<sequence length="188" mass="21393">MGGKKKTSKLEQEAKLHKKLRKLWERGQSELCEVRGSVIHGRGVYATRDIAPETEIIEYIGEVISKEESERRAWAQAEHAEKTGDAAVYIFTLDEKWDIDGNVPWNTARLINHSCEPNCEAWIVGKKIVIYSLTDIKAGDELTFDYGFDIDCYEDHPCRCGRPGCVGYIVSREQWGELKTRLESKKAG</sequence>
<dbReference type="EMBL" id="BAABRI010000007">
    <property type="protein sequence ID" value="GAA5482253.1"/>
    <property type="molecule type" value="Genomic_DNA"/>
</dbReference>
<evidence type="ECO:0000256" key="5">
    <source>
        <dbReference type="ARBA" id="ARBA00022691"/>
    </source>
</evidence>
<dbReference type="InterPro" id="IPR046341">
    <property type="entry name" value="SET_dom_sf"/>
</dbReference>
<dbReference type="SUPFAM" id="SSF82199">
    <property type="entry name" value="SET domain"/>
    <property type="match status" value="1"/>
</dbReference>
<dbReference type="SMART" id="SM00317">
    <property type="entry name" value="SET"/>
    <property type="match status" value="1"/>
</dbReference>
<keyword evidence="2" id="KW-0158">Chromosome</keyword>
<evidence type="ECO:0008006" key="10">
    <source>
        <dbReference type="Google" id="ProtNLM"/>
    </source>
</evidence>
<feature type="domain" description="Post-SET" evidence="7">
    <location>
        <begin position="154"/>
        <end position="170"/>
    </location>
</feature>
<dbReference type="InterPro" id="IPR001214">
    <property type="entry name" value="SET_dom"/>
</dbReference>
<keyword evidence="4" id="KW-0808">Transferase</keyword>
<name>A0ABP9UR32_9BACT</name>
<dbReference type="PROSITE" id="PS50280">
    <property type="entry name" value="SET"/>
    <property type="match status" value="1"/>
</dbReference>
<evidence type="ECO:0000313" key="9">
    <source>
        <dbReference type="Proteomes" id="UP001476282"/>
    </source>
</evidence>
<evidence type="ECO:0000256" key="1">
    <source>
        <dbReference type="ARBA" id="ARBA00004286"/>
    </source>
</evidence>
<dbReference type="Gene3D" id="2.170.270.10">
    <property type="entry name" value="SET domain"/>
    <property type="match status" value="1"/>
</dbReference>
<evidence type="ECO:0000256" key="2">
    <source>
        <dbReference type="ARBA" id="ARBA00022454"/>
    </source>
</evidence>
<accession>A0ABP9UR32</accession>
<evidence type="ECO:0000259" key="6">
    <source>
        <dbReference type="PROSITE" id="PS50280"/>
    </source>
</evidence>
<keyword evidence="5" id="KW-0949">S-adenosyl-L-methionine</keyword>
<dbReference type="PROSITE" id="PS50868">
    <property type="entry name" value="POST_SET"/>
    <property type="match status" value="1"/>
</dbReference>
<dbReference type="Proteomes" id="UP001476282">
    <property type="component" value="Unassembled WGS sequence"/>
</dbReference>
<dbReference type="PANTHER" id="PTHR22884">
    <property type="entry name" value="SET DOMAIN PROTEINS"/>
    <property type="match status" value="1"/>
</dbReference>
<dbReference type="InterPro" id="IPR003616">
    <property type="entry name" value="Post-SET_dom"/>
</dbReference>
<keyword evidence="3" id="KW-0489">Methyltransferase</keyword>
<keyword evidence="9" id="KW-1185">Reference proteome</keyword>
<gene>
    <name evidence="8" type="ORF">Hsar01_01471</name>
</gene>
<evidence type="ECO:0000256" key="3">
    <source>
        <dbReference type="ARBA" id="ARBA00022603"/>
    </source>
</evidence>
<comment type="subcellular location">
    <subcellularLocation>
        <location evidence="1">Chromosome</location>
    </subcellularLocation>
</comment>
<comment type="caution">
    <text evidence="8">The sequence shown here is derived from an EMBL/GenBank/DDBJ whole genome shotgun (WGS) entry which is preliminary data.</text>
</comment>
<evidence type="ECO:0000313" key="8">
    <source>
        <dbReference type="EMBL" id="GAA5482253.1"/>
    </source>
</evidence>
<dbReference type="RefSeq" id="WP_353566400.1">
    <property type="nucleotide sequence ID" value="NZ_BAABRI010000007.1"/>
</dbReference>
<organism evidence="8 9">
    <name type="scientific">Haloferula sargassicola</name>
    <dbReference type="NCBI Taxonomy" id="490096"/>
    <lineage>
        <taxon>Bacteria</taxon>
        <taxon>Pseudomonadati</taxon>
        <taxon>Verrucomicrobiota</taxon>
        <taxon>Verrucomicrobiia</taxon>
        <taxon>Verrucomicrobiales</taxon>
        <taxon>Verrucomicrobiaceae</taxon>
        <taxon>Haloferula</taxon>
    </lineage>
</organism>
<reference evidence="8 9" key="1">
    <citation type="submission" date="2024-02" db="EMBL/GenBank/DDBJ databases">
        <title>Haloferula sargassicola NBRC 104335.</title>
        <authorList>
            <person name="Ichikawa N."/>
            <person name="Katano-Makiyama Y."/>
            <person name="Hidaka K."/>
        </authorList>
    </citation>
    <scope>NUCLEOTIDE SEQUENCE [LARGE SCALE GENOMIC DNA]</scope>
    <source>
        <strain evidence="8 9">NBRC 104335</strain>
    </source>
</reference>
<dbReference type="InterPro" id="IPR050777">
    <property type="entry name" value="SET2_Histone-Lys_MeTrsfase"/>
</dbReference>
<feature type="domain" description="SET" evidence="6">
    <location>
        <begin position="29"/>
        <end position="147"/>
    </location>
</feature>
<evidence type="ECO:0000256" key="4">
    <source>
        <dbReference type="ARBA" id="ARBA00022679"/>
    </source>
</evidence>
<dbReference type="Pfam" id="PF00856">
    <property type="entry name" value="SET"/>
    <property type="match status" value="1"/>
</dbReference>
<evidence type="ECO:0000259" key="7">
    <source>
        <dbReference type="PROSITE" id="PS50868"/>
    </source>
</evidence>